<feature type="transmembrane region" description="Helical" evidence="1">
    <location>
        <begin position="123"/>
        <end position="142"/>
    </location>
</feature>
<keyword evidence="1" id="KW-1133">Transmembrane helix</keyword>
<protein>
    <submittedName>
        <fullName evidence="2">Membrane protein</fullName>
    </submittedName>
</protein>
<dbReference type="AlphaFoldDB" id="A0A8J3ZNT9"/>
<dbReference type="InterPro" id="IPR005325">
    <property type="entry name" value="DUF308_memb"/>
</dbReference>
<reference evidence="2" key="1">
    <citation type="submission" date="2021-01" db="EMBL/GenBank/DDBJ databases">
        <title>Whole genome shotgun sequence of Virgisporangium aurantiacum NBRC 16421.</title>
        <authorList>
            <person name="Komaki H."/>
            <person name="Tamura T."/>
        </authorList>
    </citation>
    <scope>NUCLEOTIDE SEQUENCE</scope>
    <source>
        <strain evidence="2">NBRC 16421</strain>
    </source>
</reference>
<keyword evidence="1" id="KW-0472">Membrane</keyword>
<feature type="transmembrane region" description="Helical" evidence="1">
    <location>
        <begin position="35"/>
        <end position="55"/>
    </location>
</feature>
<keyword evidence="1" id="KW-0812">Transmembrane</keyword>
<accession>A0A8J3ZNT9</accession>
<feature type="transmembrane region" description="Helical" evidence="1">
    <location>
        <begin position="7"/>
        <end position="29"/>
    </location>
</feature>
<dbReference type="Proteomes" id="UP000612585">
    <property type="component" value="Unassembled WGS sequence"/>
</dbReference>
<keyword evidence="3" id="KW-1185">Reference proteome</keyword>
<proteinExistence type="predicted"/>
<gene>
    <name evidence="2" type="ORF">Vau01_125940</name>
</gene>
<dbReference type="GO" id="GO:0005886">
    <property type="term" value="C:plasma membrane"/>
    <property type="evidence" value="ECO:0007669"/>
    <property type="project" value="TreeGrafter"/>
</dbReference>
<dbReference type="Pfam" id="PF03729">
    <property type="entry name" value="DUF308"/>
    <property type="match status" value="1"/>
</dbReference>
<dbReference type="InterPro" id="IPR052712">
    <property type="entry name" value="Acid_resist_chaperone_HdeD"/>
</dbReference>
<feature type="transmembrane region" description="Helical" evidence="1">
    <location>
        <begin position="67"/>
        <end position="86"/>
    </location>
</feature>
<dbReference type="PANTHER" id="PTHR34989">
    <property type="entry name" value="PROTEIN HDED"/>
    <property type="match status" value="1"/>
</dbReference>
<dbReference type="PANTHER" id="PTHR34989:SF1">
    <property type="entry name" value="PROTEIN HDED"/>
    <property type="match status" value="1"/>
</dbReference>
<comment type="caution">
    <text evidence="2">The sequence shown here is derived from an EMBL/GenBank/DDBJ whole genome shotgun (WGS) entry which is preliminary data.</text>
</comment>
<evidence type="ECO:0000313" key="3">
    <source>
        <dbReference type="Proteomes" id="UP000612585"/>
    </source>
</evidence>
<evidence type="ECO:0000256" key="1">
    <source>
        <dbReference type="SAM" id="Phobius"/>
    </source>
</evidence>
<name>A0A8J3ZNT9_9ACTN</name>
<organism evidence="2 3">
    <name type="scientific">Virgisporangium aurantiacum</name>
    <dbReference type="NCBI Taxonomy" id="175570"/>
    <lineage>
        <taxon>Bacteria</taxon>
        <taxon>Bacillati</taxon>
        <taxon>Actinomycetota</taxon>
        <taxon>Actinomycetes</taxon>
        <taxon>Micromonosporales</taxon>
        <taxon>Micromonosporaceae</taxon>
        <taxon>Virgisporangium</taxon>
    </lineage>
</organism>
<feature type="transmembrane region" description="Helical" evidence="1">
    <location>
        <begin position="92"/>
        <end position="111"/>
    </location>
</feature>
<evidence type="ECO:0000313" key="2">
    <source>
        <dbReference type="EMBL" id="GIJ65078.1"/>
    </source>
</evidence>
<feature type="transmembrane region" description="Helical" evidence="1">
    <location>
        <begin position="148"/>
        <end position="170"/>
    </location>
</feature>
<sequence>MSETLIRYWWAVVLRGVAAVLFGLLALIWPDITVFVLVVLFGAYALVDGVLALVAAATGEHRGRRGWLIFAGVVGVLAGIVTFVWPGVTTLALLYVIAAWALVTGVLEIMAAIRLRREIHGEWLYILSGACSVLFGILLAVWPATGALALMILIGSFSIVFGVVLVAFGLRLRRLRQEHSHAGLGRPATA</sequence>
<dbReference type="RefSeq" id="WP_204015456.1">
    <property type="nucleotide sequence ID" value="NZ_BOPG01000182.1"/>
</dbReference>
<dbReference type="EMBL" id="BOPG01000182">
    <property type="protein sequence ID" value="GIJ65078.1"/>
    <property type="molecule type" value="Genomic_DNA"/>
</dbReference>